<evidence type="ECO:0000256" key="4">
    <source>
        <dbReference type="ARBA" id="ARBA00011182"/>
    </source>
</evidence>
<organism evidence="10 11">
    <name type="scientific">Ascobolus immersus RN42</name>
    <dbReference type="NCBI Taxonomy" id="1160509"/>
    <lineage>
        <taxon>Eukaryota</taxon>
        <taxon>Fungi</taxon>
        <taxon>Dikarya</taxon>
        <taxon>Ascomycota</taxon>
        <taxon>Pezizomycotina</taxon>
        <taxon>Pezizomycetes</taxon>
        <taxon>Pezizales</taxon>
        <taxon>Ascobolaceae</taxon>
        <taxon>Ascobolus</taxon>
    </lineage>
</organism>
<keyword evidence="6 8" id="KW-1133">Transmembrane helix</keyword>
<dbReference type="Proteomes" id="UP000275078">
    <property type="component" value="Unassembled WGS sequence"/>
</dbReference>
<evidence type="ECO:0000256" key="1">
    <source>
        <dbReference type="ARBA" id="ARBA00003420"/>
    </source>
</evidence>
<evidence type="ECO:0000259" key="9">
    <source>
        <dbReference type="Pfam" id="PF03151"/>
    </source>
</evidence>
<feature type="transmembrane region" description="Helical" evidence="8">
    <location>
        <begin position="233"/>
        <end position="257"/>
    </location>
</feature>
<feature type="transmembrane region" description="Helical" evidence="8">
    <location>
        <begin position="191"/>
        <end position="213"/>
    </location>
</feature>
<comment type="subunit">
    <text evidence="4">Homooligomer.</text>
</comment>
<comment type="similarity">
    <text evidence="3">Belongs to the TPT transporter family. SLC35D subfamily.</text>
</comment>
<evidence type="ECO:0000256" key="3">
    <source>
        <dbReference type="ARBA" id="ARBA00010425"/>
    </source>
</evidence>
<sequence>MSVQPEAPPSRLKIAATILFHSTCAISVTIISKSALTKISLPITLLATQTFVSMALLILIGRPMGWIKIRQPLTLWKTLFPLTVARLIGVLAKTYCLANVHASFYQIARGLLLPFTLLLSYLLLRPRPTYTFTSLSGCALVMCGFGVGMVNDYQKMATSTLGMALGVGSSFTTAVESIVVKKFMSGKTKEVGMWQMIYMTNFMALMIYIPLLWSTPEWNSLQEHLMTADSSELLSSFVKTSIVTGITTFLLTIATFLQISVTSPTTHMIVTAARGVAQSGLAVVILKELVSAGRVLGMACILGGSMIYGVGKEEARKEAKEGYQRVAADDVEKGTIEMKVRDGEVSEKEKA</sequence>
<dbReference type="AlphaFoldDB" id="A0A3N4HLL9"/>
<evidence type="ECO:0000256" key="7">
    <source>
        <dbReference type="ARBA" id="ARBA00023136"/>
    </source>
</evidence>
<evidence type="ECO:0000256" key="6">
    <source>
        <dbReference type="ARBA" id="ARBA00022989"/>
    </source>
</evidence>
<feature type="transmembrane region" description="Helical" evidence="8">
    <location>
        <begin position="73"/>
        <end position="92"/>
    </location>
</feature>
<dbReference type="STRING" id="1160509.A0A3N4HLL9"/>
<evidence type="ECO:0000256" key="5">
    <source>
        <dbReference type="ARBA" id="ARBA00022692"/>
    </source>
</evidence>
<dbReference type="InterPro" id="IPR050186">
    <property type="entry name" value="TPT_transporter"/>
</dbReference>
<comment type="function">
    <text evidence="1">Involved in the import of GDP-mannose from the cytoplasm into the Golgi lumen.</text>
</comment>
<gene>
    <name evidence="10" type="ORF">BJ508DRAFT_243713</name>
</gene>
<dbReference type="EMBL" id="ML119782">
    <property type="protein sequence ID" value="RPA74725.1"/>
    <property type="molecule type" value="Genomic_DNA"/>
</dbReference>
<comment type="subcellular location">
    <subcellularLocation>
        <location evidence="2">Endoplasmic reticulum membrane</location>
        <topology evidence="2">Multi-pass membrane protein</topology>
    </subcellularLocation>
</comment>
<dbReference type="PANTHER" id="PTHR11132">
    <property type="entry name" value="SOLUTE CARRIER FAMILY 35"/>
    <property type="match status" value="1"/>
</dbReference>
<evidence type="ECO:0000313" key="11">
    <source>
        <dbReference type="Proteomes" id="UP000275078"/>
    </source>
</evidence>
<protein>
    <recommendedName>
        <fullName evidence="9">Sugar phosphate transporter domain-containing protein</fullName>
    </recommendedName>
</protein>
<reference evidence="10 11" key="1">
    <citation type="journal article" date="2018" name="Nat. Ecol. Evol.">
        <title>Pezizomycetes genomes reveal the molecular basis of ectomycorrhizal truffle lifestyle.</title>
        <authorList>
            <person name="Murat C."/>
            <person name="Payen T."/>
            <person name="Noel B."/>
            <person name="Kuo A."/>
            <person name="Morin E."/>
            <person name="Chen J."/>
            <person name="Kohler A."/>
            <person name="Krizsan K."/>
            <person name="Balestrini R."/>
            <person name="Da Silva C."/>
            <person name="Montanini B."/>
            <person name="Hainaut M."/>
            <person name="Levati E."/>
            <person name="Barry K.W."/>
            <person name="Belfiori B."/>
            <person name="Cichocki N."/>
            <person name="Clum A."/>
            <person name="Dockter R.B."/>
            <person name="Fauchery L."/>
            <person name="Guy J."/>
            <person name="Iotti M."/>
            <person name="Le Tacon F."/>
            <person name="Lindquist E.A."/>
            <person name="Lipzen A."/>
            <person name="Malagnac F."/>
            <person name="Mello A."/>
            <person name="Molinier V."/>
            <person name="Miyauchi S."/>
            <person name="Poulain J."/>
            <person name="Riccioni C."/>
            <person name="Rubini A."/>
            <person name="Sitrit Y."/>
            <person name="Splivallo R."/>
            <person name="Traeger S."/>
            <person name="Wang M."/>
            <person name="Zifcakova L."/>
            <person name="Wipf D."/>
            <person name="Zambonelli A."/>
            <person name="Paolocci F."/>
            <person name="Nowrousian M."/>
            <person name="Ottonello S."/>
            <person name="Baldrian P."/>
            <person name="Spatafora J.W."/>
            <person name="Henrissat B."/>
            <person name="Nagy L.G."/>
            <person name="Aury J.M."/>
            <person name="Wincker P."/>
            <person name="Grigoriev I.V."/>
            <person name="Bonfante P."/>
            <person name="Martin F.M."/>
        </authorList>
    </citation>
    <scope>NUCLEOTIDE SEQUENCE [LARGE SCALE GENOMIC DNA]</scope>
    <source>
        <strain evidence="10 11">RN42</strain>
    </source>
</reference>
<evidence type="ECO:0000313" key="10">
    <source>
        <dbReference type="EMBL" id="RPA74725.1"/>
    </source>
</evidence>
<dbReference type="GO" id="GO:0005789">
    <property type="term" value="C:endoplasmic reticulum membrane"/>
    <property type="evidence" value="ECO:0007669"/>
    <property type="project" value="UniProtKB-SubCell"/>
</dbReference>
<feature type="transmembrane region" description="Helical" evidence="8">
    <location>
        <begin position="43"/>
        <end position="61"/>
    </location>
</feature>
<dbReference type="OrthoDB" id="5547497at2759"/>
<evidence type="ECO:0000256" key="2">
    <source>
        <dbReference type="ARBA" id="ARBA00004477"/>
    </source>
</evidence>
<evidence type="ECO:0000256" key="8">
    <source>
        <dbReference type="SAM" id="Phobius"/>
    </source>
</evidence>
<dbReference type="InterPro" id="IPR037185">
    <property type="entry name" value="EmrE-like"/>
</dbReference>
<feature type="domain" description="Sugar phosphate transporter" evidence="9">
    <location>
        <begin position="14"/>
        <end position="308"/>
    </location>
</feature>
<feature type="transmembrane region" description="Helical" evidence="8">
    <location>
        <begin position="156"/>
        <end position="179"/>
    </location>
</feature>
<dbReference type="InterPro" id="IPR004853">
    <property type="entry name" value="Sugar_P_trans_dom"/>
</dbReference>
<feature type="transmembrane region" description="Helical" evidence="8">
    <location>
        <begin position="12"/>
        <end position="31"/>
    </location>
</feature>
<accession>A0A3N4HLL9</accession>
<keyword evidence="7 8" id="KW-0472">Membrane</keyword>
<feature type="transmembrane region" description="Helical" evidence="8">
    <location>
        <begin position="104"/>
        <end position="124"/>
    </location>
</feature>
<dbReference type="Pfam" id="PF03151">
    <property type="entry name" value="TPT"/>
    <property type="match status" value="1"/>
</dbReference>
<feature type="transmembrane region" description="Helical" evidence="8">
    <location>
        <begin position="131"/>
        <end position="150"/>
    </location>
</feature>
<keyword evidence="5 8" id="KW-0812">Transmembrane</keyword>
<name>A0A3N4HLL9_ASCIM</name>
<proteinExistence type="inferred from homology"/>
<dbReference type="SUPFAM" id="SSF103481">
    <property type="entry name" value="Multidrug resistance efflux transporter EmrE"/>
    <property type="match status" value="1"/>
</dbReference>
<keyword evidence="11" id="KW-1185">Reference proteome</keyword>